<dbReference type="Proteomes" id="UP000027601">
    <property type="component" value="Unassembled WGS sequence"/>
</dbReference>
<sequence>MNTLLKKMTFLSLMTLSFCDLSISNTVNAKKLDDDFLPNSIKNFIKDSLSEYSVPNENQFIDEWKSYDHISTPRFAFSDFNGDSKKDYAIILLSKNYKEILLVVFLSDNMHSFSIHRVNIFNLNENLIDVFISVEKKGYWQTSKGKINIKHDGISVDWASESISFSYYWKNDNFQNFLYD</sequence>
<name>A0A069D6V8_9BACE</name>
<organism evidence="2 3">
    <name type="scientific">Bacteroides graminisolvens DSM 19988 = JCM 15093</name>
    <dbReference type="NCBI Taxonomy" id="1121097"/>
    <lineage>
        <taxon>Bacteria</taxon>
        <taxon>Pseudomonadati</taxon>
        <taxon>Bacteroidota</taxon>
        <taxon>Bacteroidia</taxon>
        <taxon>Bacteroidales</taxon>
        <taxon>Bacteroidaceae</taxon>
        <taxon>Bacteroides</taxon>
    </lineage>
</organism>
<dbReference type="AlphaFoldDB" id="A0A069D6V8"/>
<evidence type="ECO:0000313" key="2">
    <source>
        <dbReference type="EMBL" id="GAK38147.1"/>
    </source>
</evidence>
<evidence type="ECO:0000313" key="3">
    <source>
        <dbReference type="Proteomes" id="UP000027601"/>
    </source>
</evidence>
<keyword evidence="1" id="KW-0732">Signal</keyword>
<feature type="signal peptide" evidence="1">
    <location>
        <begin position="1"/>
        <end position="29"/>
    </location>
</feature>
<evidence type="ECO:0000256" key="1">
    <source>
        <dbReference type="SAM" id="SignalP"/>
    </source>
</evidence>
<protein>
    <submittedName>
        <fullName evidence="2">Uncharacterized protein</fullName>
    </submittedName>
</protein>
<gene>
    <name evidence="2" type="ORF">JCM15093_3462</name>
</gene>
<comment type="caution">
    <text evidence="2">The sequence shown here is derived from an EMBL/GenBank/DDBJ whole genome shotgun (WGS) entry which is preliminary data.</text>
</comment>
<dbReference type="EMBL" id="BAJS01000040">
    <property type="protein sequence ID" value="GAK38147.1"/>
    <property type="molecule type" value="Genomic_DNA"/>
</dbReference>
<accession>A0A069D6V8</accession>
<reference evidence="2 3" key="1">
    <citation type="journal article" date="2015" name="Microbes Environ.">
        <title>Distribution and evolution of nitrogen fixation genes in the phylum bacteroidetes.</title>
        <authorList>
            <person name="Inoue J."/>
            <person name="Oshima K."/>
            <person name="Suda W."/>
            <person name="Sakamoto M."/>
            <person name="Iino T."/>
            <person name="Noda S."/>
            <person name="Hongoh Y."/>
            <person name="Hattori M."/>
            <person name="Ohkuma M."/>
        </authorList>
    </citation>
    <scope>NUCLEOTIDE SEQUENCE [LARGE SCALE GENOMIC DNA]</scope>
    <source>
        <strain evidence="2 3">JCM 15093</strain>
    </source>
</reference>
<keyword evidence="3" id="KW-1185">Reference proteome</keyword>
<dbReference type="RefSeq" id="WP_024997670.1">
    <property type="nucleotide sequence ID" value="NZ_BAJS01000040.1"/>
</dbReference>
<dbReference type="OrthoDB" id="851070at2"/>
<feature type="chain" id="PRO_5001660001" evidence="1">
    <location>
        <begin position="30"/>
        <end position="180"/>
    </location>
</feature>
<proteinExistence type="predicted"/>